<comment type="caution">
    <text evidence="2">The sequence shown here is derived from an EMBL/GenBank/DDBJ whole genome shotgun (WGS) entry which is preliminary data.</text>
</comment>
<dbReference type="Proteomes" id="UP000484842">
    <property type="component" value="Unassembled WGS sequence"/>
</dbReference>
<proteinExistence type="predicted"/>
<evidence type="ECO:0000313" key="3">
    <source>
        <dbReference type="Proteomes" id="UP000484842"/>
    </source>
</evidence>
<organism evidence="2 3">
    <name type="scientific">Deinococcus terrestris</name>
    <dbReference type="NCBI Taxonomy" id="2651870"/>
    <lineage>
        <taxon>Bacteria</taxon>
        <taxon>Thermotogati</taxon>
        <taxon>Deinococcota</taxon>
        <taxon>Deinococci</taxon>
        <taxon>Deinococcales</taxon>
        <taxon>Deinococcaceae</taxon>
        <taxon>Deinococcus</taxon>
    </lineage>
</organism>
<dbReference type="SUPFAM" id="SSF47598">
    <property type="entry name" value="Ribbon-helix-helix"/>
    <property type="match status" value="1"/>
</dbReference>
<reference evidence="2 3" key="1">
    <citation type="submission" date="2019-10" db="EMBL/GenBank/DDBJ databases">
        <title>Deinococcus sp. isolated from soil.</title>
        <authorList>
            <person name="Li Y."/>
            <person name="Wang J."/>
        </authorList>
    </citation>
    <scope>NUCLEOTIDE SEQUENCE [LARGE SCALE GENOMIC DNA]</scope>
    <source>
        <strain evidence="2 3">SDU3-2</strain>
    </source>
</reference>
<dbReference type="EMBL" id="WBSL01000014">
    <property type="protein sequence ID" value="MPY68079.1"/>
    <property type="molecule type" value="Genomic_DNA"/>
</dbReference>
<dbReference type="Gene3D" id="1.10.1220.10">
    <property type="entry name" value="Met repressor-like"/>
    <property type="match status" value="1"/>
</dbReference>
<protein>
    <submittedName>
        <fullName evidence="2">Uncharacterized protein</fullName>
    </submittedName>
</protein>
<name>A0A7X1TT24_9DEIO</name>
<dbReference type="AlphaFoldDB" id="A0A7X1TT24"/>
<gene>
    <name evidence="2" type="ORF">F8S09_15590</name>
</gene>
<accession>A0A7X1TT24</accession>
<sequence>MSAEKPRRFSGLDAIRKPEATAPAVSPAPPPPPADEKQVEPFSSHLKPATKRRLKQAAAKEGRKQFEALEQAVTEYLSKYHPDIRE</sequence>
<dbReference type="InterPro" id="IPR013321">
    <property type="entry name" value="Arc_rbn_hlx_hlx"/>
</dbReference>
<evidence type="ECO:0000256" key="1">
    <source>
        <dbReference type="SAM" id="MobiDB-lite"/>
    </source>
</evidence>
<dbReference type="InterPro" id="IPR010985">
    <property type="entry name" value="Ribbon_hlx_hlx"/>
</dbReference>
<evidence type="ECO:0000313" key="2">
    <source>
        <dbReference type="EMBL" id="MPY68079.1"/>
    </source>
</evidence>
<dbReference type="RefSeq" id="WP_152872382.1">
    <property type="nucleotide sequence ID" value="NZ_WBSL01000014.1"/>
</dbReference>
<feature type="region of interest" description="Disordered" evidence="1">
    <location>
        <begin position="1"/>
        <end position="63"/>
    </location>
</feature>
<keyword evidence="3" id="KW-1185">Reference proteome</keyword>
<dbReference type="GO" id="GO:0006355">
    <property type="term" value="P:regulation of DNA-templated transcription"/>
    <property type="evidence" value="ECO:0007669"/>
    <property type="project" value="InterPro"/>
</dbReference>